<dbReference type="EMBL" id="LWDF02002515">
    <property type="protein sequence ID" value="KAE8235884.1"/>
    <property type="molecule type" value="Genomic_DNA"/>
</dbReference>
<reference evidence="2" key="1">
    <citation type="submission" date="2016-04" db="EMBL/GenBank/DDBJ databases">
        <authorList>
            <person name="Nguyen H.D."/>
            <person name="Samba Siva P."/>
            <person name="Cullis J."/>
            <person name="Levesque C.A."/>
            <person name="Hambleton S."/>
        </authorList>
    </citation>
    <scope>NUCLEOTIDE SEQUENCE</scope>
    <source>
        <strain evidence="2">DAOMC 236416</strain>
    </source>
</reference>
<evidence type="ECO:0000313" key="3">
    <source>
        <dbReference type="Proteomes" id="UP000077521"/>
    </source>
</evidence>
<accession>A0A8T8SA43</accession>
<proteinExistence type="predicted"/>
<feature type="non-terminal residue" evidence="2">
    <location>
        <position position="1"/>
    </location>
</feature>
<reference evidence="2" key="2">
    <citation type="journal article" date="2019" name="IMA Fungus">
        <title>Genome sequencing and comparison of five Tilletia species to identify candidate genes for the detection of regulated species infecting wheat.</title>
        <authorList>
            <person name="Nguyen H.D.T."/>
            <person name="Sultana T."/>
            <person name="Kesanakurti P."/>
            <person name="Hambleton S."/>
        </authorList>
    </citation>
    <scope>NUCLEOTIDE SEQUENCE</scope>
    <source>
        <strain evidence="2">DAOMC 236416</strain>
    </source>
</reference>
<protein>
    <submittedName>
        <fullName evidence="2">Uncharacterized protein</fullName>
    </submittedName>
</protein>
<organism evidence="2 3">
    <name type="scientific">Tilletia indica</name>
    <dbReference type="NCBI Taxonomy" id="43049"/>
    <lineage>
        <taxon>Eukaryota</taxon>
        <taxon>Fungi</taxon>
        <taxon>Dikarya</taxon>
        <taxon>Basidiomycota</taxon>
        <taxon>Ustilaginomycotina</taxon>
        <taxon>Exobasidiomycetes</taxon>
        <taxon>Tilletiales</taxon>
        <taxon>Tilletiaceae</taxon>
        <taxon>Tilletia</taxon>
    </lineage>
</organism>
<feature type="region of interest" description="Disordered" evidence="1">
    <location>
        <begin position="1"/>
        <end position="20"/>
    </location>
</feature>
<dbReference type="AlphaFoldDB" id="A0A8T8SA43"/>
<evidence type="ECO:0000313" key="2">
    <source>
        <dbReference type="EMBL" id="KAE8235884.1"/>
    </source>
</evidence>
<gene>
    <name evidence="2" type="ORF">A4X13_0g9344</name>
</gene>
<dbReference type="Proteomes" id="UP000077521">
    <property type="component" value="Unassembled WGS sequence"/>
</dbReference>
<comment type="caution">
    <text evidence="2">The sequence shown here is derived from an EMBL/GenBank/DDBJ whole genome shotgun (WGS) entry which is preliminary data.</text>
</comment>
<name>A0A8T8SA43_9BASI</name>
<sequence>TSAIETARIGESAQKGAALDDRKSYQTVRDLALDQLKMREITASSTGREVPYPERQLVRER</sequence>
<keyword evidence="3" id="KW-1185">Reference proteome</keyword>
<evidence type="ECO:0000256" key="1">
    <source>
        <dbReference type="SAM" id="MobiDB-lite"/>
    </source>
</evidence>